<evidence type="ECO:0000313" key="10">
    <source>
        <dbReference type="Proteomes" id="UP001168098"/>
    </source>
</evidence>
<comment type="subcellular location">
    <subcellularLocation>
        <location evidence="1">Membrane</location>
        <topology evidence="1">Single-pass membrane protein</topology>
    </subcellularLocation>
</comment>
<dbReference type="PRINTS" id="PR00625">
    <property type="entry name" value="JDOMAIN"/>
</dbReference>
<dbReference type="EMBL" id="JARBHA010000018">
    <property type="protein sequence ID" value="KAJ9675812.1"/>
    <property type="molecule type" value="Genomic_DNA"/>
</dbReference>
<dbReference type="PANTHER" id="PTHR45283">
    <property type="entry name" value="NAD(P)H-QUINONE OXIDOREDUCTASE SUBUNIT T, CHLOROPLASTIC"/>
    <property type="match status" value="1"/>
</dbReference>
<evidence type="ECO:0000256" key="4">
    <source>
        <dbReference type="ARBA" id="ARBA00023136"/>
    </source>
</evidence>
<sequence length="257" mass="29420">MASTAAPPPSFSLLLKTQNTTNRLRSVTPCRRRRSRSRSRSSSQGGFWVLAAAQDSKNPRQRAPPGVDTRIHWDNPDEGWIGGSSSKPKLNGEEEEKNLLDEEFADLLNDSSDSHYQFLGISAQADLEEIKAAYRRLSKEYHPDTTSLPLKAASYKFLKLREVYDVLSDEERRRFYDRTLAQEAASRKAEKMKMKLEDPYQKDVQNWESIPDMVDRLGGRNMELSDQAVTALTFDILIIIFAICCIIYVLFFKEPNY</sequence>
<accession>A0AA38YSM5</accession>
<dbReference type="Proteomes" id="UP001168098">
    <property type="component" value="Unassembled WGS sequence"/>
</dbReference>
<evidence type="ECO:0000256" key="1">
    <source>
        <dbReference type="ARBA" id="ARBA00004167"/>
    </source>
</evidence>
<name>A0AA38YSM5_VITRO</name>
<evidence type="ECO:0000313" key="9">
    <source>
        <dbReference type="EMBL" id="KAJ9675812.1"/>
    </source>
</evidence>
<dbReference type="PANTHER" id="PTHR45283:SF1">
    <property type="entry name" value="NAD(P)H-QUINONE OXIDOREDUCTASE SUBUNIT T, CHLOROPLASTIC"/>
    <property type="match status" value="1"/>
</dbReference>
<dbReference type="PROSITE" id="PS50076">
    <property type="entry name" value="DNAJ_2"/>
    <property type="match status" value="1"/>
</dbReference>
<protein>
    <recommendedName>
        <fullName evidence="8">J domain-containing protein</fullName>
    </recommendedName>
</protein>
<dbReference type="Pfam" id="PF00226">
    <property type="entry name" value="DnaJ"/>
    <property type="match status" value="1"/>
</dbReference>
<dbReference type="AlphaFoldDB" id="A0AA38YSM5"/>
<feature type="transmembrane region" description="Helical" evidence="7">
    <location>
        <begin position="229"/>
        <end position="251"/>
    </location>
</feature>
<keyword evidence="10" id="KW-1185">Reference proteome</keyword>
<feature type="compositionally biased region" description="Pro residues" evidence="6">
    <location>
        <begin position="1"/>
        <end position="10"/>
    </location>
</feature>
<evidence type="ECO:0000256" key="2">
    <source>
        <dbReference type="ARBA" id="ARBA00022692"/>
    </source>
</evidence>
<organism evidence="9 10">
    <name type="scientific">Vitis rotundifolia</name>
    <name type="common">Muscadine grape</name>
    <dbReference type="NCBI Taxonomy" id="103349"/>
    <lineage>
        <taxon>Eukaryota</taxon>
        <taxon>Viridiplantae</taxon>
        <taxon>Streptophyta</taxon>
        <taxon>Embryophyta</taxon>
        <taxon>Tracheophyta</taxon>
        <taxon>Spermatophyta</taxon>
        <taxon>Magnoliopsida</taxon>
        <taxon>eudicotyledons</taxon>
        <taxon>Gunneridae</taxon>
        <taxon>Pentapetalae</taxon>
        <taxon>rosids</taxon>
        <taxon>Vitales</taxon>
        <taxon>Vitaceae</taxon>
        <taxon>Viteae</taxon>
        <taxon>Vitis</taxon>
    </lineage>
</organism>
<keyword evidence="5" id="KW-0143">Chaperone</keyword>
<evidence type="ECO:0000259" key="8">
    <source>
        <dbReference type="PROSITE" id="PS50076"/>
    </source>
</evidence>
<gene>
    <name evidence="9" type="ORF">PVL29_024655</name>
</gene>
<dbReference type="InterPro" id="IPR001623">
    <property type="entry name" value="DnaJ_domain"/>
</dbReference>
<dbReference type="FunFam" id="1.10.287.110:FF:000087">
    <property type="entry name" value="DnaJ homolog subfamily C member 4"/>
    <property type="match status" value="1"/>
</dbReference>
<keyword evidence="2 7" id="KW-0812">Transmembrane</keyword>
<evidence type="ECO:0000256" key="3">
    <source>
        <dbReference type="ARBA" id="ARBA00022989"/>
    </source>
</evidence>
<reference evidence="9 10" key="1">
    <citation type="journal article" date="2023" name="BMC Biotechnol.">
        <title>Vitis rotundifolia cv Carlos genome sequencing.</title>
        <authorList>
            <person name="Huff M."/>
            <person name="Hulse-Kemp A."/>
            <person name="Scheffler B."/>
            <person name="Youngblood R."/>
            <person name="Simpson S."/>
            <person name="Babiker E."/>
            <person name="Staton M."/>
        </authorList>
    </citation>
    <scope>NUCLEOTIDE SEQUENCE [LARGE SCALE GENOMIC DNA]</scope>
    <source>
        <tissue evidence="9">Leaf</tissue>
    </source>
</reference>
<keyword evidence="4 7" id="KW-0472">Membrane</keyword>
<proteinExistence type="predicted"/>
<keyword evidence="3 7" id="KW-1133">Transmembrane helix</keyword>
<dbReference type="SMART" id="SM00271">
    <property type="entry name" value="DnaJ"/>
    <property type="match status" value="1"/>
</dbReference>
<comment type="caution">
    <text evidence="9">The sequence shown here is derived from an EMBL/GenBank/DDBJ whole genome shotgun (WGS) entry which is preliminary data.</text>
</comment>
<dbReference type="CDD" id="cd06257">
    <property type="entry name" value="DnaJ"/>
    <property type="match status" value="1"/>
</dbReference>
<feature type="compositionally biased region" description="Basic residues" evidence="6">
    <location>
        <begin position="30"/>
        <end position="39"/>
    </location>
</feature>
<feature type="domain" description="J" evidence="8">
    <location>
        <begin position="114"/>
        <end position="180"/>
    </location>
</feature>
<dbReference type="Gene3D" id="1.10.287.110">
    <property type="entry name" value="DnaJ domain"/>
    <property type="match status" value="1"/>
</dbReference>
<evidence type="ECO:0000256" key="5">
    <source>
        <dbReference type="ARBA" id="ARBA00023186"/>
    </source>
</evidence>
<dbReference type="GO" id="GO:0016020">
    <property type="term" value="C:membrane"/>
    <property type="evidence" value="ECO:0007669"/>
    <property type="project" value="UniProtKB-SubCell"/>
</dbReference>
<dbReference type="InterPro" id="IPR036869">
    <property type="entry name" value="J_dom_sf"/>
</dbReference>
<feature type="compositionally biased region" description="Polar residues" evidence="6">
    <location>
        <begin position="15"/>
        <end position="25"/>
    </location>
</feature>
<dbReference type="InterPro" id="IPR044618">
    <property type="entry name" value="NdhT-like"/>
</dbReference>
<feature type="region of interest" description="Disordered" evidence="6">
    <location>
        <begin position="1"/>
        <end position="93"/>
    </location>
</feature>
<evidence type="ECO:0000256" key="6">
    <source>
        <dbReference type="SAM" id="MobiDB-lite"/>
    </source>
</evidence>
<dbReference type="SUPFAM" id="SSF46565">
    <property type="entry name" value="Chaperone J-domain"/>
    <property type="match status" value="1"/>
</dbReference>
<evidence type="ECO:0000256" key="7">
    <source>
        <dbReference type="SAM" id="Phobius"/>
    </source>
</evidence>